<dbReference type="EMBL" id="GGFM01011624">
    <property type="protein sequence ID" value="MBW32375.1"/>
    <property type="molecule type" value="Transcribed_RNA"/>
</dbReference>
<keyword evidence="1" id="KW-0472">Membrane</keyword>
<accession>A0A2M3ZV54</accession>
<proteinExistence type="predicted"/>
<keyword evidence="1" id="KW-0812">Transmembrane</keyword>
<name>A0A2M3ZV54_9DIPT</name>
<protein>
    <submittedName>
        <fullName evidence="2">Putative secreted peptide</fullName>
    </submittedName>
</protein>
<dbReference type="AlphaFoldDB" id="A0A2M3ZV54"/>
<reference evidence="2" key="1">
    <citation type="submission" date="2018-01" db="EMBL/GenBank/DDBJ databases">
        <title>An insight into the sialome of Amazonian anophelines.</title>
        <authorList>
            <person name="Ribeiro J.M."/>
            <person name="Scarpassa V."/>
            <person name="Calvo E."/>
        </authorList>
    </citation>
    <scope>NUCLEOTIDE SEQUENCE</scope>
    <source>
        <tissue evidence="2">Salivary glands</tissue>
    </source>
</reference>
<evidence type="ECO:0000256" key="1">
    <source>
        <dbReference type="SAM" id="Phobius"/>
    </source>
</evidence>
<feature type="transmembrane region" description="Helical" evidence="1">
    <location>
        <begin position="57"/>
        <end position="77"/>
    </location>
</feature>
<sequence>MQTSGGLEFACILQLMVFVLHGAIVEAIQLGSLLLLDAIHGYKLRLRRLKATRKAPFPVPLQYIVGTALFPILIEFFDF</sequence>
<organism evidence="2">
    <name type="scientific">Anopheles braziliensis</name>
    <dbReference type="NCBI Taxonomy" id="58242"/>
    <lineage>
        <taxon>Eukaryota</taxon>
        <taxon>Metazoa</taxon>
        <taxon>Ecdysozoa</taxon>
        <taxon>Arthropoda</taxon>
        <taxon>Hexapoda</taxon>
        <taxon>Insecta</taxon>
        <taxon>Pterygota</taxon>
        <taxon>Neoptera</taxon>
        <taxon>Endopterygota</taxon>
        <taxon>Diptera</taxon>
        <taxon>Nematocera</taxon>
        <taxon>Culicoidea</taxon>
        <taxon>Culicidae</taxon>
        <taxon>Anophelinae</taxon>
        <taxon>Anopheles</taxon>
    </lineage>
</organism>
<keyword evidence="1" id="KW-1133">Transmembrane helix</keyword>
<feature type="transmembrane region" description="Helical" evidence="1">
    <location>
        <begin position="12"/>
        <end position="36"/>
    </location>
</feature>
<evidence type="ECO:0000313" key="2">
    <source>
        <dbReference type="EMBL" id="MBW32375.1"/>
    </source>
</evidence>